<evidence type="ECO:0000313" key="2">
    <source>
        <dbReference type="EMBL" id="PZQ55032.1"/>
    </source>
</evidence>
<feature type="chain" id="PRO_5016076465" description="DNA breaking-rejoining protein" evidence="1">
    <location>
        <begin position="28"/>
        <end position="134"/>
    </location>
</feature>
<dbReference type="AlphaFoldDB" id="A0A2W5NND8"/>
<dbReference type="Gene3D" id="2.60.120.380">
    <property type="match status" value="1"/>
</dbReference>
<feature type="signal peptide" evidence="1">
    <location>
        <begin position="1"/>
        <end position="27"/>
    </location>
</feature>
<gene>
    <name evidence="2" type="ORF">DI555_10180</name>
</gene>
<evidence type="ECO:0008006" key="4">
    <source>
        <dbReference type="Google" id="ProtNLM"/>
    </source>
</evidence>
<evidence type="ECO:0000313" key="3">
    <source>
        <dbReference type="Proteomes" id="UP000249082"/>
    </source>
</evidence>
<dbReference type="Proteomes" id="UP000249082">
    <property type="component" value="Unassembled WGS sequence"/>
</dbReference>
<accession>A0A2W5NND8</accession>
<comment type="caution">
    <text evidence="2">The sequence shown here is derived from an EMBL/GenBank/DDBJ whole genome shotgun (WGS) entry which is preliminary data.</text>
</comment>
<keyword evidence="1" id="KW-0732">Signal</keyword>
<organism evidence="2 3">
    <name type="scientific">Novosphingobium pentaromativorans</name>
    <dbReference type="NCBI Taxonomy" id="205844"/>
    <lineage>
        <taxon>Bacteria</taxon>
        <taxon>Pseudomonadati</taxon>
        <taxon>Pseudomonadota</taxon>
        <taxon>Alphaproteobacteria</taxon>
        <taxon>Sphingomonadales</taxon>
        <taxon>Sphingomonadaceae</taxon>
        <taxon>Novosphingobium</taxon>
    </lineage>
</organism>
<reference evidence="2 3" key="1">
    <citation type="submission" date="2017-08" db="EMBL/GenBank/DDBJ databases">
        <title>Infants hospitalized years apart are colonized by the same room-sourced microbial strains.</title>
        <authorList>
            <person name="Brooks B."/>
            <person name="Olm M.R."/>
            <person name="Firek B.A."/>
            <person name="Baker R."/>
            <person name="Thomas B.C."/>
            <person name="Morowitz M.J."/>
            <person name="Banfield J.F."/>
        </authorList>
    </citation>
    <scope>NUCLEOTIDE SEQUENCE [LARGE SCALE GENOMIC DNA]</scope>
    <source>
        <strain evidence="2">S2_005_002_R2_33</strain>
    </source>
</reference>
<evidence type="ECO:0000256" key="1">
    <source>
        <dbReference type="SAM" id="SignalP"/>
    </source>
</evidence>
<name>A0A2W5NND8_9SPHN</name>
<dbReference type="EMBL" id="QFPX01000007">
    <property type="protein sequence ID" value="PZQ55032.1"/>
    <property type="molecule type" value="Genomic_DNA"/>
</dbReference>
<proteinExistence type="predicted"/>
<sequence>MRNFIRALGLVGSLAAIVTAPPLAAQASERVAFARGNDNASVKGTVTGNQYRDYVLGAKTGQTMAVSIVSKGAMFNILLPDSTGEAIYNGSMDGPDATNIKLPKTGDYRIRVYLMGNAKDAKRTVAYQLSMTVM</sequence>
<protein>
    <recommendedName>
        <fullName evidence="4">DNA breaking-rejoining protein</fullName>
    </recommendedName>
</protein>